<keyword evidence="2" id="KW-0813">Transport</keyword>
<dbReference type="STRING" id="6186.A0A183KA39"/>
<name>A0A183KA39_9TREM</name>
<keyword evidence="4" id="KW-0851">Voltage-gated channel</keyword>
<dbReference type="Proteomes" id="UP000279833">
    <property type="component" value="Unassembled WGS sequence"/>
</dbReference>
<evidence type="ECO:0000256" key="6">
    <source>
        <dbReference type="ARBA" id="ARBA00023065"/>
    </source>
</evidence>
<evidence type="ECO:0000313" key="10">
    <source>
        <dbReference type="EMBL" id="VDP46424.1"/>
    </source>
</evidence>
<dbReference type="EMBL" id="UZAK01034708">
    <property type="protein sequence ID" value="VDP46424.1"/>
    <property type="molecule type" value="Genomic_DNA"/>
</dbReference>
<evidence type="ECO:0000256" key="1">
    <source>
        <dbReference type="ARBA" id="ARBA00004141"/>
    </source>
</evidence>
<evidence type="ECO:0000256" key="8">
    <source>
        <dbReference type="ARBA" id="ARBA00023303"/>
    </source>
</evidence>
<keyword evidence="3 9" id="KW-0812">Transmembrane</keyword>
<evidence type="ECO:0000256" key="2">
    <source>
        <dbReference type="ARBA" id="ARBA00022448"/>
    </source>
</evidence>
<keyword evidence="5 9" id="KW-1133">Transmembrane helix</keyword>
<gene>
    <name evidence="10" type="ORF">SCUD_LOCUS11872</name>
</gene>
<keyword evidence="6" id="KW-0406">Ion transport</keyword>
<reference evidence="12" key="1">
    <citation type="submission" date="2016-06" db="UniProtKB">
        <authorList>
            <consortium name="WormBaseParasite"/>
        </authorList>
    </citation>
    <scope>IDENTIFICATION</scope>
</reference>
<organism evidence="12">
    <name type="scientific">Schistosoma curassoni</name>
    <dbReference type="NCBI Taxonomy" id="6186"/>
    <lineage>
        <taxon>Eukaryota</taxon>
        <taxon>Metazoa</taxon>
        <taxon>Spiralia</taxon>
        <taxon>Lophotrochozoa</taxon>
        <taxon>Platyhelminthes</taxon>
        <taxon>Trematoda</taxon>
        <taxon>Digenea</taxon>
        <taxon>Strigeidida</taxon>
        <taxon>Schistosomatoidea</taxon>
        <taxon>Schistosomatidae</taxon>
        <taxon>Schistosoma</taxon>
    </lineage>
</organism>
<keyword evidence="11" id="KW-1185">Reference proteome</keyword>
<evidence type="ECO:0000256" key="7">
    <source>
        <dbReference type="ARBA" id="ARBA00023136"/>
    </source>
</evidence>
<dbReference type="InterPro" id="IPR027359">
    <property type="entry name" value="Volt_channel_dom_sf"/>
</dbReference>
<dbReference type="GO" id="GO:0008331">
    <property type="term" value="F:high voltage-gated calcium channel activity"/>
    <property type="evidence" value="ECO:0007669"/>
    <property type="project" value="TreeGrafter"/>
</dbReference>
<evidence type="ECO:0000313" key="12">
    <source>
        <dbReference type="WBParaSite" id="SCUD_0001187201-mRNA-1"/>
    </source>
</evidence>
<keyword evidence="8" id="KW-0407">Ion channel</keyword>
<dbReference type="PANTHER" id="PTHR45628:SF1">
    <property type="entry name" value="VOLTAGE-DEPENDENT CALCIUM CHANNEL TYPE D SUBUNIT ALPHA-1"/>
    <property type="match status" value="1"/>
</dbReference>
<evidence type="ECO:0000256" key="5">
    <source>
        <dbReference type="ARBA" id="ARBA00022989"/>
    </source>
</evidence>
<evidence type="ECO:0000256" key="4">
    <source>
        <dbReference type="ARBA" id="ARBA00022882"/>
    </source>
</evidence>
<feature type="transmembrane region" description="Helical" evidence="9">
    <location>
        <begin position="40"/>
        <end position="58"/>
    </location>
</feature>
<evidence type="ECO:0000313" key="11">
    <source>
        <dbReference type="Proteomes" id="UP000279833"/>
    </source>
</evidence>
<accession>A0A183KA39</accession>
<dbReference type="Gene3D" id="1.20.120.350">
    <property type="entry name" value="Voltage-gated potassium channels. Chain C"/>
    <property type="match status" value="1"/>
</dbReference>
<evidence type="ECO:0000256" key="9">
    <source>
        <dbReference type="SAM" id="Phobius"/>
    </source>
</evidence>
<dbReference type="AlphaFoldDB" id="A0A183KA39"/>
<evidence type="ECO:0000256" key="3">
    <source>
        <dbReference type="ARBA" id="ARBA00022692"/>
    </source>
</evidence>
<dbReference type="InterPro" id="IPR050599">
    <property type="entry name" value="VDCC_alpha-1_subunit"/>
</dbReference>
<keyword evidence="7 9" id="KW-0472">Membrane</keyword>
<comment type="subcellular location">
    <subcellularLocation>
        <location evidence="1">Membrane</location>
        <topology evidence="1">Multi-pass membrane protein</topology>
    </subcellularLocation>
</comment>
<dbReference type="PANTHER" id="PTHR45628">
    <property type="entry name" value="VOLTAGE-DEPENDENT CALCIUM CHANNEL TYPE A SUBUNIT ALPHA-1"/>
    <property type="match status" value="1"/>
</dbReference>
<reference evidence="10 11" key="2">
    <citation type="submission" date="2018-11" db="EMBL/GenBank/DDBJ databases">
        <authorList>
            <consortium name="Pathogen Informatics"/>
        </authorList>
    </citation>
    <scope>NUCLEOTIDE SEQUENCE [LARGE SCALE GENOMIC DNA]</scope>
    <source>
        <strain evidence="10">Dakar</strain>
        <strain evidence="11">Dakar, Senegal</strain>
    </source>
</reference>
<dbReference type="GO" id="GO:0005891">
    <property type="term" value="C:voltage-gated calcium channel complex"/>
    <property type="evidence" value="ECO:0007669"/>
    <property type="project" value="TreeGrafter"/>
</dbReference>
<sequence>MLYATTPILIKKINFPFRRRSRRWNRRCRRSCRRLVKSQTFYWIVIVLVFLNTGVLTSEHYGQPPWLDDFQGKFLTYMHKIVIR</sequence>
<dbReference type="WBParaSite" id="SCUD_0001187201-mRNA-1">
    <property type="protein sequence ID" value="SCUD_0001187201-mRNA-1"/>
    <property type="gene ID" value="SCUD_0001187201"/>
</dbReference>
<proteinExistence type="predicted"/>
<protein>
    <submittedName>
        <fullName evidence="12">Ion transport domain-containing protein</fullName>
    </submittedName>
</protein>
<dbReference type="GO" id="GO:0098703">
    <property type="term" value="P:calcium ion import across plasma membrane"/>
    <property type="evidence" value="ECO:0007669"/>
    <property type="project" value="TreeGrafter"/>
</dbReference>